<dbReference type="NCBIfam" id="TIGR01035">
    <property type="entry name" value="hemA"/>
    <property type="match status" value="1"/>
</dbReference>
<feature type="domain" description="Quinate/shikimate 5-dehydrogenase/glutamyl-tRNA reductase" evidence="16">
    <location>
        <begin position="176"/>
        <end position="310"/>
    </location>
</feature>
<dbReference type="GO" id="GO:0008883">
    <property type="term" value="F:glutamyl-tRNA reductase activity"/>
    <property type="evidence" value="ECO:0007669"/>
    <property type="project" value="UniProtKB-UniRule"/>
</dbReference>
<evidence type="ECO:0000256" key="1">
    <source>
        <dbReference type="ARBA" id="ARBA00005059"/>
    </source>
</evidence>
<dbReference type="InterPro" id="IPR015895">
    <property type="entry name" value="4pyrrol_synth_GluRdtase_N"/>
</dbReference>
<evidence type="ECO:0000256" key="6">
    <source>
        <dbReference type="ARBA" id="ARBA00023244"/>
    </source>
</evidence>
<dbReference type="Pfam" id="PF05201">
    <property type="entry name" value="GlutR_N"/>
    <property type="match status" value="1"/>
</dbReference>
<feature type="domain" description="Glutamyl-tRNA reductase N-terminal" evidence="17">
    <location>
        <begin position="6"/>
        <end position="156"/>
    </location>
</feature>
<comment type="miscellaneous">
    <text evidence="8">During catalysis, the active site Cys acts as a nucleophile attacking the alpha-carbonyl group of tRNA-bound glutamate with the formation of a thioester intermediate between enzyme and glutamate, and the concomitant release of tRNA(Glu). The thioester intermediate is finally reduced by direct hydride transfer from NADPH, to form the product GSA.</text>
</comment>
<dbReference type="Pfam" id="PF01488">
    <property type="entry name" value="Shikimate_DH"/>
    <property type="match status" value="1"/>
</dbReference>
<dbReference type="InterPro" id="IPR036343">
    <property type="entry name" value="GluRdtase_N_sf"/>
</dbReference>
<evidence type="ECO:0000256" key="8">
    <source>
        <dbReference type="HAMAP-Rule" id="MF_00087"/>
    </source>
</evidence>
<dbReference type="InterPro" id="IPR006151">
    <property type="entry name" value="Shikm_DH/Glu-tRNA_Rdtase"/>
</dbReference>
<dbReference type="GO" id="GO:0019353">
    <property type="term" value="P:protoporphyrinogen IX biosynthetic process from glutamate"/>
    <property type="evidence" value="ECO:0007669"/>
    <property type="project" value="TreeGrafter"/>
</dbReference>
<feature type="binding site" evidence="8 11">
    <location>
        <begin position="189"/>
        <end position="194"/>
    </location>
    <ligand>
        <name>NADP(+)</name>
        <dbReference type="ChEBI" id="CHEBI:58349"/>
    </ligand>
</feature>
<feature type="binding site" evidence="8 10">
    <location>
        <begin position="114"/>
        <end position="116"/>
    </location>
    <ligand>
        <name>substrate</name>
    </ligand>
</feature>
<comment type="domain">
    <text evidence="8">Possesses an unusual extended V-shaped dimeric structure with each monomer consisting of three distinct domains arranged along a curved 'spinal' alpha-helix. The N-terminal catalytic domain specifically recognizes the glutamate moiety of the substrate. The second domain is the NADPH-binding domain, and the third C-terminal domain is responsible for dimerization.</text>
</comment>
<dbReference type="FunFam" id="3.30.460.30:FF:000001">
    <property type="entry name" value="Glutamyl-tRNA reductase"/>
    <property type="match status" value="1"/>
</dbReference>
<evidence type="ECO:0000256" key="12">
    <source>
        <dbReference type="PIRSR" id="PIRSR000445-4"/>
    </source>
</evidence>
<evidence type="ECO:0000313" key="19">
    <source>
        <dbReference type="Proteomes" id="UP000298860"/>
    </source>
</evidence>
<feature type="domain" description="Tetrapyrrole biosynthesis glutamyl-tRNA reductase dimerisation" evidence="15">
    <location>
        <begin position="333"/>
        <end position="431"/>
    </location>
</feature>
<protein>
    <recommendedName>
        <fullName evidence="3 8">Glutamyl-tRNA reductase</fullName>
        <shortName evidence="8">GluTR</shortName>
        <ecNumber evidence="3 8">1.2.1.70</ecNumber>
    </recommendedName>
</protein>
<dbReference type="PANTHER" id="PTHR43013">
    <property type="entry name" value="GLUTAMYL-TRNA REDUCTASE"/>
    <property type="match status" value="1"/>
</dbReference>
<evidence type="ECO:0000256" key="9">
    <source>
        <dbReference type="PIRSR" id="PIRSR000445-1"/>
    </source>
</evidence>
<dbReference type="InterPro" id="IPR015896">
    <property type="entry name" value="4pyrrol_synth_GluRdtase_dimer"/>
</dbReference>
<keyword evidence="5 8" id="KW-0560">Oxidoreductase</keyword>
<dbReference type="SUPFAM" id="SSF69742">
    <property type="entry name" value="Glutamyl tRNA-reductase catalytic, N-terminal domain"/>
    <property type="match status" value="1"/>
</dbReference>
<keyword evidence="6 8" id="KW-0627">Porphyrin biosynthesis</keyword>
<name>A0A4D4J4K8_9PSEU</name>
<dbReference type="NCBIfam" id="NF000744">
    <property type="entry name" value="PRK00045.1-3"/>
    <property type="match status" value="1"/>
</dbReference>
<evidence type="ECO:0000259" key="17">
    <source>
        <dbReference type="Pfam" id="PF05201"/>
    </source>
</evidence>
<dbReference type="InterPro" id="IPR036453">
    <property type="entry name" value="GluRdtase_dimer_dom_sf"/>
</dbReference>
<evidence type="ECO:0000256" key="11">
    <source>
        <dbReference type="PIRSR" id="PIRSR000445-3"/>
    </source>
</evidence>
<dbReference type="InterPro" id="IPR036291">
    <property type="entry name" value="NAD(P)-bd_dom_sf"/>
</dbReference>
<dbReference type="PROSITE" id="PS00747">
    <property type="entry name" value="GLUTR"/>
    <property type="match status" value="1"/>
</dbReference>
<evidence type="ECO:0000256" key="3">
    <source>
        <dbReference type="ARBA" id="ARBA00012970"/>
    </source>
</evidence>
<feature type="active site" description="Nucleophile" evidence="8 9">
    <location>
        <position position="50"/>
    </location>
</feature>
<feature type="site" description="Important for activity" evidence="8 12">
    <location>
        <position position="99"/>
    </location>
</feature>
<dbReference type="SUPFAM" id="SSF69075">
    <property type="entry name" value="Glutamyl tRNA-reductase dimerization domain"/>
    <property type="match status" value="1"/>
</dbReference>
<gene>
    <name evidence="8 18" type="primary">hemA</name>
    <name evidence="18" type="ORF">GTS_10990</name>
</gene>
<comment type="subunit">
    <text evidence="8">Homodimer.</text>
</comment>
<evidence type="ECO:0000256" key="14">
    <source>
        <dbReference type="SAM" id="MobiDB-lite"/>
    </source>
</evidence>
<dbReference type="Proteomes" id="UP000298860">
    <property type="component" value="Unassembled WGS sequence"/>
</dbReference>
<dbReference type="OrthoDB" id="110209at2"/>
<proteinExistence type="inferred from homology"/>
<organism evidence="18 19">
    <name type="scientific">Gandjariella thermophila</name>
    <dbReference type="NCBI Taxonomy" id="1931992"/>
    <lineage>
        <taxon>Bacteria</taxon>
        <taxon>Bacillati</taxon>
        <taxon>Actinomycetota</taxon>
        <taxon>Actinomycetes</taxon>
        <taxon>Pseudonocardiales</taxon>
        <taxon>Pseudonocardiaceae</taxon>
        <taxon>Gandjariella</taxon>
    </lineage>
</organism>
<dbReference type="GO" id="GO:0050661">
    <property type="term" value="F:NADP binding"/>
    <property type="evidence" value="ECO:0007669"/>
    <property type="project" value="InterPro"/>
</dbReference>
<comment type="caution">
    <text evidence="18">The sequence shown here is derived from an EMBL/GenBank/DDBJ whole genome shotgun (WGS) entry which is preliminary data.</text>
</comment>
<dbReference type="AlphaFoldDB" id="A0A4D4J4K8"/>
<feature type="binding site" evidence="8 10">
    <location>
        <begin position="49"/>
        <end position="52"/>
    </location>
    <ligand>
        <name>substrate</name>
    </ligand>
</feature>
<dbReference type="PIRSF" id="PIRSF000445">
    <property type="entry name" value="4pyrrol_synth_GluRdtase"/>
    <property type="match status" value="1"/>
</dbReference>
<dbReference type="EMBL" id="BJFL01000003">
    <property type="protein sequence ID" value="GDY29466.1"/>
    <property type="molecule type" value="Genomic_DNA"/>
</dbReference>
<dbReference type="HAMAP" id="MF_00087">
    <property type="entry name" value="Glu_tRNA_reductase"/>
    <property type="match status" value="1"/>
</dbReference>
<keyword evidence="19" id="KW-1185">Reference proteome</keyword>
<dbReference type="Gene3D" id="3.40.50.720">
    <property type="entry name" value="NAD(P)-binding Rossmann-like Domain"/>
    <property type="match status" value="1"/>
</dbReference>
<comment type="pathway">
    <text evidence="1 8 13">Porphyrin-containing compound metabolism; protoporphyrin-IX biosynthesis; 5-aminolevulinate from L-glutamyl-tRNA(Glu): step 1/2.</text>
</comment>
<dbReference type="Gene3D" id="3.30.460.30">
    <property type="entry name" value="Glutamyl-tRNA reductase, N-terminal domain"/>
    <property type="match status" value="1"/>
</dbReference>
<dbReference type="InterPro" id="IPR018214">
    <property type="entry name" value="GluRdtase_CS"/>
</dbReference>
<dbReference type="PANTHER" id="PTHR43013:SF1">
    <property type="entry name" value="GLUTAMYL-TRNA REDUCTASE"/>
    <property type="match status" value="1"/>
</dbReference>
<dbReference type="UniPathway" id="UPA00251">
    <property type="reaction ID" value="UER00316"/>
</dbReference>
<dbReference type="SUPFAM" id="SSF51735">
    <property type="entry name" value="NAD(P)-binding Rossmann-fold domains"/>
    <property type="match status" value="1"/>
</dbReference>
<comment type="similarity">
    <text evidence="2 8 13">Belongs to the glutamyl-tRNA reductase family.</text>
</comment>
<sequence>MNLLVVGISHRTAPVRVLERVAVSGADLPKVLDELLACDNISEAMLLSTCNRVEVYAVVEAFHGGLGDVSDVLARHAGADVMDLAEYFSVHYAAAAVEHLFSVAAGLDSMVVGEPQILGQLRAAYTDADAAGTVGRAMHDLARHALRVGKRVHSETDIDHAGTSVVAEALADADGVLGGLTGRRALIVGAGSMGGLAVAHLRRAGIGEVLIANRTAANGERLAESLRAEGVPASAVDLADLSGHIGAADLLFCCTGAAETVVGADVVERALAGRAADRPLAVCDLGLPRDVDESVAELPGVTLIDLRTLQQRLRGEPDGGGAELATRPAIERATAIVAEEVRAFLAGQRSAEVTPTVTALRKRAAEVVDAELLRLSSRLPEVDPKVREELARTVRRVVDKLLHTPTVRVKELASAPGGASYADALRELFGLDPQAPAAVSTPRTVRDDETPVEDDDR</sequence>
<comment type="function">
    <text evidence="8">Catalyzes the NADPH-dependent reduction of glutamyl-tRNA(Glu) to glutamate 1-semialdehyde (GSA).</text>
</comment>
<dbReference type="RefSeq" id="WP_137812621.1">
    <property type="nucleotide sequence ID" value="NZ_BJFL01000003.1"/>
</dbReference>
<evidence type="ECO:0000259" key="15">
    <source>
        <dbReference type="Pfam" id="PF00745"/>
    </source>
</evidence>
<dbReference type="EC" id="1.2.1.70" evidence="3 8"/>
<keyword evidence="4 8" id="KW-0521">NADP</keyword>
<dbReference type="CDD" id="cd05213">
    <property type="entry name" value="NAD_bind_Glutamyl_tRNA_reduct"/>
    <property type="match status" value="1"/>
</dbReference>
<feature type="region of interest" description="Disordered" evidence="14">
    <location>
        <begin position="433"/>
        <end position="457"/>
    </location>
</feature>
<reference evidence="19" key="1">
    <citation type="submission" date="2019-04" db="EMBL/GenBank/DDBJ databases">
        <title>Draft genome sequence of Pseudonocardiaceae bacterium SL3-2-4.</title>
        <authorList>
            <person name="Ningsih F."/>
            <person name="Yokota A."/>
            <person name="Sakai Y."/>
            <person name="Nanatani K."/>
            <person name="Yabe S."/>
            <person name="Oetari A."/>
            <person name="Sjamsuridzal W."/>
        </authorList>
    </citation>
    <scope>NUCLEOTIDE SEQUENCE [LARGE SCALE GENOMIC DNA]</scope>
    <source>
        <strain evidence="19">SL3-2-4</strain>
    </source>
</reference>
<dbReference type="InterPro" id="IPR000343">
    <property type="entry name" value="4pyrrol_synth_GluRdtase"/>
</dbReference>
<evidence type="ECO:0000256" key="10">
    <source>
        <dbReference type="PIRSR" id="PIRSR000445-2"/>
    </source>
</evidence>
<evidence type="ECO:0000313" key="18">
    <source>
        <dbReference type="EMBL" id="GDY29466.1"/>
    </source>
</evidence>
<feature type="binding site" evidence="8 10">
    <location>
        <position position="109"/>
    </location>
    <ligand>
        <name>substrate</name>
    </ligand>
</feature>
<evidence type="ECO:0000256" key="4">
    <source>
        <dbReference type="ARBA" id="ARBA00022857"/>
    </source>
</evidence>
<evidence type="ECO:0000259" key="16">
    <source>
        <dbReference type="Pfam" id="PF01488"/>
    </source>
</evidence>
<comment type="catalytic activity">
    <reaction evidence="7 8 13">
        <text>(S)-4-amino-5-oxopentanoate + tRNA(Glu) + NADP(+) = L-glutamyl-tRNA(Glu) + NADPH + H(+)</text>
        <dbReference type="Rhea" id="RHEA:12344"/>
        <dbReference type="Rhea" id="RHEA-COMP:9663"/>
        <dbReference type="Rhea" id="RHEA-COMP:9680"/>
        <dbReference type="ChEBI" id="CHEBI:15378"/>
        <dbReference type="ChEBI" id="CHEBI:57501"/>
        <dbReference type="ChEBI" id="CHEBI:57783"/>
        <dbReference type="ChEBI" id="CHEBI:58349"/>
        <dbReference type="ChEBI" id="CHEBI:78442"/>
        <dbReference type="ChEBI" id="CHEBI:78520"/>
        <dbReference type="EC" id="1.2.1.70"/>
    </reaction>
</comment>
<feature type="binding site" evidence="8 10">
    <location>
        <position position="120"/>
    </location>
    <ligand>
        <name>substrate</name>
    </ligand>
</feature>
<evidence type="ECO:0000256" key="13">
    <source>
        <dbReference type="RuleBase" id="RU000584"/>
    </source>
</evidence>
<dbReference type="Pfam" id="PF00745">
    <property type="entry name" value="GlutR_dimer"/>
    <property type="match status" value="1"/>
</dbReference>
<accession>A0A4D4J4K8</accession>
<evidence type="ECO:0000256" key="7">
    <source>
        <dbReference type="ARBA" id="ARBA00047464"/>
    </source>
</evidence>
<evidence type="ECO:0000256" key="5">
    <source>
        <dbReference type="ARBA" id="ARBA00023002"/>
    </source>
</evidence>
<evidence type="ECO:0000256" key="2">
    <source>
        <dbReference type="ARBA" id="ARBA00005916"/>
    </source>
</evidence>